<keyword evidence="2" id="KW-1185">Reference proteome</keyword>
<evidence type="ECO:0000313" key="1">
    <source>
        <dbReference type="EMBL" id="KAF2072729.1"/>
    </source>
</evidence>
<name>A0A8J4PUQ3_9MYCE</name>
<gene>
    <name evidence="1" type="ORF">CYY_005945</name>
</gene>
<proteinExistence type="predicted"/>
<protein>
    <submittedName>
        <fullName evidence="1">Uncharacterized protein</fullName>
    </submittedName>
</protein>
<dbReference type="EMBL" id="AJWJ01000252">
    <property type="protein sequence ID" value="KAF2072729.1"/>
    <property type="molecule type" value="Genomic_DNA"/>
</dbReference>
<dbReference type="Proteomes" id="UP000695562">
    <property type="component" value="Unassembled WGS sequence"/>
</dbReference>
<evidence type="ECO:0000313" key="2">
    <source>
        <dbReference type="Proteomes" id="UP000695562"/>
    </source>
</evidence>
<accession>A0A8J4PUQ3</accession>
<sequence length="744" mass="84160">MKKKNNLLLLFYVAVYLLVSVNIVLCSELSSSSSTSPAFSGISFSSGDSSDELPVLVTSTPKPVHHDDTLTLYGDQVSSLFVVSSVNQDVYLNNTSPVHGGNCSIKFHSSFSIILNDQASTTTGEKKVTLNSINYKSLVFWIYPTRSKQEISLSLLSGSQSLSLPITNPINPINSFTHSSYFPVKKWSRVEIPLEYFPFFDYEGVMFQQRHSSNQLFIDDISFLPRGNDDVLNKRVIYNGGAHGYQVIIQQNTGVKLYQSINTLKDSPYSIAFNIKKMSSLVIEFLNPILINSSNVEFSFYLNIGRKGIPTKLGHDIQALLESPSSLGKKTKINLSGGKNSPCGVAVYPKNKWIKCSVHLPKETLLKKFEIQYNNLDYDKSHFIYVDKLYIRDTKAPNTKFLIEKIGFQSPQNQLHNYKSNLEFNYDSQKVKPSTKPMVLKDKKIINSVAQNQNNNIHQNLNRPQVSTKSIKGADYTYYYSHNSETALENNNLISTKRTTVEESGSGSFDASGSEVLHPRFLNFSSLNPNFVTSVGMTIPWGDNLPDVTVRSSNSRIDIKSAIFKYKEDYNTSELVKIVDNLPIQVLWQNETGKNDFQFLNLKFSRPFKNFYLIVGSLDNFEDVWVSASKENFEVTNNWNIISSGFLQDLKNADNTTLIKYKIKANQGLYLTAKKGEFETKRDRNYIILEQQDLVESISFSMVSEQPLSRVFYALLAHPNPLPDGMQSVSLKRIIHDKPEKEKK</sequence>
<dbReference type="AlphaFoldDB" id="A0A8J4PUQ3"/>
<reference evidence="1" key="1">
    <citation type="submission" date="2020-01" db="EMBL/GenBank/DDBJ databases">
        <title>Development of genomics and gene disruption for Polysphondylium violaceum indicates a role for the polyketide synthase stlB in stalk morphogenesis.</title>
        <authorList>
            <person name="Narita B."/>
            <person name="Kawabe Y."/>
            <person name="Kin K."/>
            <person name="Saito T."/>
            <person name="Gibbs R."/>
            <person name="Kuspa A."/>
            <person name="Muzny D."/>
            <person name="Queller D."/>
            <person name="Richards S."/>
            <person name="Strassman J."/>
            <person name="Sucgang R."/>
            <person name="Worley K."/>
            <person name="Schaap P."/>
        </authorList>
    </citation>
    <scope>NUCLEOTIDE SEQUENCE</scope>
    <source>
        <strain evidence="1">QSvi11</strain>
    </source>
</reference>
<organism evidence="1 2">
    <name type="scientific">Polysphondylium violaceum</name>
    <dbReference type="NCBI Taxonomy" id="133409"/>
    <lineage>
        <taxon>Eukaryota</taxon>
        <taxon>Amoebozoa</taxon>
        <taxon>Evosea</taxon>
        <taxon>Eumycetozoa</taxon>
        <taxon>Dictyostelia</taxon>
        <taxon>Dictyosteliales</taxon>
        <taxon>Dictyosteliaceae</taxon>
        <taxon>Polysphondylium</taxon>
    </lineage>
</organism>
<comment type="caution">
    <text evidence="1">The sequence shown here is derived from an EMBL/GenBank/DDBJ whole genome shotgun (WGS) entry which is preliminary data.</text>
</comment>
<dbReference type="OrthoDB" id="20901at2759"/>